<evidence type="ECO:0000256" key="2">
    <source>
        <dbReference type="ARBA" id="ARBA00023157"/>
    </source>
</evidence>
<dbReference type="InterPro" id="IPR013106">
    <property type="entry name" value="Ig_V-set"/>
</dbReference>
<dbReference type="Gene3D" id="2.60.40.10">
    <property type="entry name" value="Immunoglobulins"/>
    <property type="match status" value="8"/>
</dbReference>
<comment type="caution">
    <text evidence="5">The sequence shown here is derived from an EMBL/GenBank/DDBJ whole genome shotgun (WGS) entry which is preliminary data.</text>
</comment>
<evidence type="ECO:0000313" key="6">
    <source>
        <dbReference type="Proteomes" id="UP001460270"/>
    </source>
</evidence>
<dbReference type="SUPFAM" id="SSF48726">
    <property type="entry name" value="Immunoglobulin"/>
    <property type="match status" value="8"/>
</dbReference>
<dbReference type="PANTHER" id="PTHR12207">
    <property type="entry name" value="V-SET AND TRANSMEMBRANE DOMAIN-CONTAINING PROTEIN"/>
    <property type="match status" value="1"/>
</dbReference>
<dbReference type="InterPro" id="IPR003599">
    <property type="entry name" value="Ig_sub"/>
</dbReference>
<feature type="domain" description="Ig-like" evidence="4">
    <location>
        <begin position="117"/>
        <end position="222"/>
    </location>
</feature>
<feature type="domain" description="Ig-like" evidence="4">
    <location>
        <begin position="1"/>
        <end position="95"/>
    </location>
</feature>
<keyword evidence="1" id="KW-0732">Signal</keyword>
<feature type="domain" description="Ig-like" evidence="4">
    <location>
        <begin position="423"/>
        <end position="523"/>
    </location>
</feature>
<name>A0AAW0PWY9_9GOBI</name>
<accession>A0AAW0PWY9</accession>
<keyword evidence="3" id="KW-0393">Immunoglobulin domain</keyword>
<evidence type="ECO:0000256" key="1">
    <source>
        <dbReference type="ARBA" id="ARBA00022729"/>
    </source>
</evidence>
<feature type="domain" description="Ig-like" evidence="4">
    <location>
        <begin position="667"/>
        <end position="782"/>
    </location>
</feature>
<dbReference type="InterPro" id="IPR007110">
    <property type="entry name" value="Ig-like_dom"/>
</dbReference>
<dbReference type="PANTHER" id="PTHR12207:SF25">
    <property type="entry name" value="IMMUNOGLOBULIN SUPERFAMILY MEMBER 2"/>
    <property type="match status" value="1"/>
</dbReference>
<evidence type="ECO:0000256" key="3">
    <source>
        <dbReference type="ARBA" id="ARBA00023319"/>
    </source>
</evidence>
<organism evidence="5 6">
    <name type="scientific">Mugilogobius chulae</name>
    <name type="common">yellowstripe goby</name>
    <dbReference type="NCBI Taxonomy" id="88201"/>
    <lineage>
        <taxon>Eukaryota</taxon>
        <taxon>Metazoa</taxon>
        <taxon>Chordata</taxon>
        <taxon>Craniata</taxon>
        <taxon>Vertebrata</taxon>
        <taxon>Euteleostomi</taxon>
        <taxon>Actinopterygii</taxon>
        <taxon>Neopterygii</taxon>
        <taxon>Teleostei</taxon>
        <taxon>Neoteleostei</taxon>
        <taxon>Acanthomorphata</taxon>
        <taxon>Gobiaria</taxon>
        <taxon>Gobiiformes</taxon>
        <taxon>Gobioidei</taxon>
        <taxon>Gobiidae</taxon>
        <taxon>Gobionellinae</taxon>
        <taxon>Mugilogobius</taxon>
    </lineage>
</organism>
<dbReference type="InterPro" id="IPR003598">
    <property type="entry name" value="Ig_sub2"/>
</dbReference>
<dbReference type="GO" id="GO:0016020">
    <property type="term" value="C:membrane"/>
    <property type="evidence" value="ECO:0007669"/>
    <property type="project" value="TreeGrafter"/>
</dbReference>
<evidence type="ECO:0000259" key="4">
    <source>
        <dbReference type="PROSITE" id="PS50835"/>
    </source>
</evidence>
<reference evidence="6" key="1">
    <citation type="submission" date="2024-04" db="EMBL/GenBank/DDBJ databases">
        <title>Salinicola lusitanus LLJ914,a marine bacterium isolated from the Okinawa Trough.</title>
        <authorList>
            <person name="Li J."/>
        </authorList>
    </citation>
    <scope>NUCLEOTIDE SEQUENCE [LARGE SCALE GENOMIC DNA]</scope>
</reference>
<dbReference type="Pfam" id="PF07686">
    <property type="entry name" value="V-set"/>
    <property type="match status" value="3"/>
</dbReference>
<keyword evidence="2" id="KW-1015">Disulfide bond</keyword>
<evidence type="ECO:0000313" key="5">
    <source>
        <dbReference type="EMBL" id="KAK7939234.1"/>
    </source>
</evidence>
<dbReference type="SMART" id="SM00409">
    <property type="entry name" value="IG"/>
    <property type="match status" value="8"/>
</dbReference>
<protein>
    <recommendedName>
        <fullName evidence="4">Ig-like domain-containing protein</fullName>
    </recommendedName>
</protein>
<gene>
    <name evidence="5" type="ORF">WMY93_002560</name>
</gene>
<feature type="domain" description="Ig-like" evidence="4">
    <location>
        <begin position="845"/>
        <end position="955"/>
    </location>
</feature>
<dbReference type="SMART" id="SM00408">
    <property type="entry name" value="IGc2"/>
    <property type="match status" value="4"/>
</dbReference>
<dbReference type="Proteomes" id="UP001460270">
    <property type="component" value="Unassembled WGS sequence"/>
</dbReference>
<dbReference type="InterPro" id="IPR051102">
    <property type="entry name" value="IgSF_V-set/TM_domain"/>
</dbReference>
<feature type="domain" description="Ig-like" evidence="4">
    <location>
        <begin position="538"/>
        <end position="661"/>
    </location>
</feature>
<dbReference type="CDD" id="cd00099">
    <property type="entry name" value="IgV"/>
    <property type="match status" value="1"/>
</dbReference>
<sequence>MTAVKGRELELTCDVSSKTIQHTHLSVGWFLRKNTEHASHPLISIDRDFVLIPGQDFEERYKADQIRLDKIGELTHRLRISHLKVSDQGLVYCEAKEWIQDPDRTWYTIATKAATETTLTVIAKESSLLEGQRLSVSCSVNTQDLKQKFFSLAWLHGGVELARVGPTGVLTVGPDYSSRKGEGELWAARIGDRDYSLVLQSVRTTDQGEFMCRAWPEERSSTGDFVQGEAEDSKPHKVTISAQVKNTLSVVMPNSVSVKEGDKLELSCRVSGVTGQLSVIWQRKSDTSSSSFSDLVSLDKNGCKSTAPSLDRFTLELEEATHAAAGLYKCVVSERTTTDKVNSQEAASSVIVTALDAKISLISRNQNAAEGQEVPLMCGVRELNLPRNLTWSVRRNSTMPDNILTLYSNGAISWFGDHHNIMSDLILTLAQSIRSEINTDVDLRCSVSSKNLLSRYAVTWLLEQPRKNKTIVRSDQNAFVTFEPHLEQNLRQRLSVRRTDGPNFFLTIRNVRSSDQGVYFCEVIQWQQDPRQEWHNLPPVSKSTQLTLIEKQNTLSVVMPNSVSVKEGDKLELSCRVSGVTGQLSVIWQRKSDTSSSSFSDLVSLDKNGVMAKAEGTVNVSVKALRPSLDRFTLELEEATHAAAGLYKCVVSERTTTDKVNSQEAHPVLISRNQNAAEGQEVPLMCRVRELNLPRNLTWSVRRNSTMPDNILTLYSNGAISWFGDHQQYQLKIDNTMHKNEMMYYLFINSASKQDTGKYQCSVSVIVDRAPRTLVSSELAVSVKSPDVLFLQKNLLSRYAVTWLLEQPRKNKTIVRSDQNAFVTFEPHLEQNLRQRLSVRRTDGPNFFLTIRNVRSSDQGVYFCEVIQWQQDPRQEWHNLPPVSKKLDHTGLLKYPADQAIQGRQERMRLLRPTQTCFDLGIHTIHEEDSGTYVCRVEQYQLDRDGQWQQKASVETSPMTLNVNVTESHLFIEDTATEFNISTSQNLTIPCKISAQSSNQSEFQITWFWKKNMDTNQHPLFTAYRNSTLHYWFGKSSSRQWNVLLRGGRMGAIFVQRVEKGRNREIRIFNSRNSSRRGRKV</sequence>
<dbReference type="Pfam" id="PF13927">
    <property type="entry name" value="Ig_3"/>
    <property type="match status" value="1"/>
</dbReference>
<dbReference type="AlphaFoldDB" id="A0AAW0PWY9"/>
<proteinExistence type="predicted"/>
<dbReference type="PROSITE" id="PS50835">
    <property type="entry name" value="IG_LIKE"/>
    <property type="match status" value="7"/>
</dbReference>
<dbReference type="FunFam" id="2.60.40.10:FF:000491">
    <property type="entry name" value="Immunoglobulin superfamily, member 3"/>
    <property type="match status" value="1"/>
</dbReference>
<dbReference type="InterPro" id="IPR013783">
    <property type="entry name" value="Ig-like_fold"/>
</dbReference>
<keyword evidence="6" id="KW-1185">Reference proteome</keyword>
<feature type="domain" description="Ig-like" evidence="4">
    <location>
        <begin position="235"/>
        <end position="348"/>
    </location>
</feature>
<dbReference type="InterPro" id="IPR036179">
    <property type="entry name" value="Ig-like_dom_sf"/>
</dbReference>
<dbReference type="SMART" id="SM00406">
    <property type="entry name" value="IGv"/>
    <property type="match status" value="6"/>
</dbReference>
<dbReference type="EMBL" id="JBBPFD010000002">
    <property type="protein sequence ID" value="KAK7939234.1"/>
    <property type="molecule type" value="Genomic_DNA"/>
</dbReference>